<sequence length="223" mass="24003">MDTSPYRHRLARASLERSESVSGVEWLALALFALYALVGFGIRTAVQIRRTGDSGFRGLSGSLGSAEWWTGLLFATALVASVVAPIASLLGLSTISALEHGWVHTAGAALATLGIVGTFITQLDMGDNWRVGVDEDERTELVISGSFAMVRNPIFTAMLVTGAGIALVVPNGIALGSWVLLLLAVQLQVRVVEEPYLRRHHDESYQRYVARVGRFLPGVGTLR</sequence>
<dbReference type="PANTHER" id="PTHR43847">
    <property type="entry name" value="BLL3993 PROTEIN"/>
    <property type="match status" value="1"/>
</dbReference>
<feature type="transmembrane region" description="Helical" evidence="5">
    <location>
        <begin position="102"/>
        <end position="120"/>
    </location>
</feature>
<dbReference type="InterPro" id="IPR007318">
    <property type="entry name" value="Phopholipid_MeTrfase"/>
</dbReference>
<dbReference type="Proteomes" id="UP001056535">
    <property type="component" value="Chromosome"/>
</dbReference>
<dbReference type="RefSeq" id="WP_252619963.1">
    <property type="nucleotide sequence ID" value="NZ_CP099490.1"/>
</dbReference>
<dbReference type="InterPro" id="IPR052527">
    <property type="entry name" value="Metal_cation-efflux_comp"/>
</dbReference>
<comment type="subcellular location">
    <subcellularLocation>
        <location evidence="1">Endomembrane system</location>
        <topology evidence="1">Multi-pass membrane protein</topology>
    </subcellularLocation>
</comment>
<keyword evidence="7" id="KW-1185">Reference proteome</keyword>
<evidence type="ECO:0000256" key="2">
    <source>
        <dbReference type="ARBA" id="ARBA00022692"/>
    </source>
</evidence>
<accession>A0ABY4YHB8</accession>
<evidence type="ECO:0000256" key="5">
    <source>
        <dbReference type="SAM" id="Phobius"/>
    </source>
</evidence>
<dbReference type="EMBL" id="CP099490">
    <property type="protein sequence ID" value="USQ75537.1"/>
    <property type="molecule type" value="Genomic_DNA"/>
</dbReference>
<name>A0ABY4YHB8_9MICO</name>
<dbReference type="PANTHER" id="PTHR43847:SF1">
    <property type="entry name" value="BLL3993 PROTEIN"/>
    <property type="match status" value="1"/>
</dbReference>
<evidence type="ECO:0000313" key="7">
    <source>
        <dbReference type="Proteomes" id="UP001056535"/>
    </source>
</evidence>
<gene>
    <name evidence="6" type="ORF">NF557_13080</name>
</gene>
<evidence type="ECO:0000313" key="6">
    <source>
        <dbReference type="EMBL" id="USQ75537.1"/>
    </source>
</evidence>
<feature type="transmembrane region" description="Helical" evidence="5">
    <location>
        <begin position="26"/>
        <end position="46"/>
    </location>
</feature>
<keyword evidence="3 5" id="KW-1133">Transmembrane helix</keyword>
<evidence type="ECO:0000256" key="1">
    <source>
        <dbReference type="ARBA" id="ARBA00004127"/>
    </source>
</evidence>
<evidence type="ECO:0000256" key="3">
    <source>
        <dbReference type="ARBA" id="ARBA00022989"/>
    </source>
</evidence>
<keyword evidence="2 5" id="KW-0812">Transmembrane</keyword>
<evidence type="ECO:0000256" key="4">
    <source>
        <dbReference type="ARBA" id="ARBA00023136"/>
    </source>
</evidence>
<feature type="transmembrane region" description="Helical" evidence="5">
    <location>
        <begin position="67"/>
        <end position="90"/>
    </location>
</feature>
<organism evidence="6 7">
    <name type="scientific">Ornithinimicrobium cryptoxanthini</name>
    <dbReference type="NCBI Taxonomy" id="2934161"/>
    <lineage>
        <taxon>Bacteria</taxon>
        <taxon>Bacillati</taxon>
        <taxon>Actinomycetota</taxon>
        <taxon>Actinomycetes</taxon>
        <taxon>Micrococcales</taxon>
        <taxon>Ornithinimicrobiaceae</taxon>
        <taxon>Ornithinimicrobium</taxon>
    </lineage>
</organism>
<proteinExistence type="predicted"/>
<reference evidence="6" key="1">
    <citation type="submission" date="2022-06" db="EMBL/GenBank/DDBJ databases">
        <title>Ornithinimicrobium JY.X270.</title>
        <authorList>
            <person name="Huang Y."/>
        </authorList>
    </citation>
    <scope>NUCLEOTIDE SEQUENCE</scope>
    <source>
        <strain evidence="6">JY.X270</strain>
    </source>
</reference>
<dbReference type="Pfam" id="PF04191">
    <property type="entry name" value="PEMT"/>
    <property type="match status" value="1"/>
</dbReference>
<dbReference type="Gene3D" id="1.20.120.1630">
    <property type="match status" value="1"/>
</dbReference>
<keyword evidence="4 5" id="KW-0472">Membrane</keyword>
<protein>
    <submittedName>
        <fullName evidence="6">Isoprenylcysteine carboxylmethyltransferase family protein</fullName>
    </submittedName>
</protein>